<keyword evidence="2" id="KW-1185">Reference proteome</keyword>
<comment type="caution">
    <text evidence="1">The sequence shown here is derived from an EMBL/GenBank/DDBJ whole genome shotgun (WGS) entry which is preliminary data.</text>
</comment>
<dbReference type="Proteomes" id="UP000218896">
    <property type="component" value="Unassembled WGS sequence"/>
</dbReference>
<protein>
    <submittedName>
        <fullName evidence="1">Thioesterase</fullName>
    </submittedName>
</protein>
<proteinExistence type="predicted"/>
<sequence>MSENQPEGRLVHEETFPVRWGDQDAYGHVNNTVYFRFFEEARIRWFDSLTLTADGQGEGPVIVTTSATFHQELVYPTRIRVEVRTGRAGNSSLENFYRVLGADDDALYASGSAKVVWINHDTGRPTPLPDHLRSLSAESGQ</sequence>
<dbReference type="EMBL" id="NSKD01000002">
    <property type="protein sequence ID" value="PAU80977.1"/>
    <property type="molecule type" value="Genomic_DNA"/>
</dbReference>
<dbReference type="CDD" id="cd00586">
    <property type="entry name" value="4HBT"/>
    <property type="match status" value="1"/>
</dbReference>
<dbReference type="Gene3D" id="3.10.129.10">
    <property type="entry name" value="Hotdog Thioesterase"/>
    <property type="match status" value="1"/>
</dbReference>
<dbReference type="Pfam" id="PF13279">
    <property type="entry name" value="4HBT_2"/>
    <property type="match status" value="1"/>
</dbReference>
<dbReference type="GO" id="GO:0047617">
    <property type="term" value="F:fatty acyl-CoA hydrolase activity"/>
    <property type="evidence" value="ECO:0007669"/>
    <property type="project" value="TreeGrafter"/>
</dbReference>
<dbReference type="PANTHER" id="PTHR31793:SF24">
    <property type="entry name" value="LONG-CHAIN ACYL-COA THIOESTERASE FADM"/>
    <property type="match status" value="1"/>
</dbReference>
<dbReference type="SUPFAM" id="SSF54637">
    <property type="entry name" value="Thioesterase/thiol ester dehydrase-isomerase"/>
    <property type="match status" value="1"/>
</dbReference>
<evidence type="ECO:0000313" key="1">
    <source>
        <dbReference type="EMBL" id="PAU80977.1"/>
    </source>
</evidence>
<evidence type="ECO:0000313" key="2">
    <source>
        <dbReference type="Proteomes" id="UP000218896"/>
    </source>
</evidence>
<reference evidence="1 2" key="1">
    <citation type="submission" date="2017-08" db="EMBL/GenBank/DDBJ databases">
        <title>Halovibrio sewagensis sp. nov., isolated from wastewater of high salinity.</title>
        <authorList>
            <person name="Dong X."/>
            <person name="Zhang G."/>
        </authorList>
    </citation>
    <scope>NUCLEOTIDE SEQUENCE [LARGE SCALE GENOMIC DNA]</scope>
    <source>
        <strain evidence="1 2">YL5-2</strain>
    </source>
</reference>
<dbReference type="InterPro" id="IPR029069">
    <property type="entry name" value="HotDog_dom_sf"/>
</dbReference>
<dbReference type="RefSeq" id="WP_095616704.1">
    <property type="nucleotide sequence ID" value="NZ_NSKD01000002.1"/>
</dbReference>
<dbReference type="OrthoDB" id="9799036at2"/>
<name>A0A2A2F8I0_9GAMM</name>
<accession>A0A2A2F8I0</accession>
<gene>
    <name evidence="1" type="ORF">CK501_05280</name>
</gene>
<dbReference type="PANTHER" id="PTHR31793">
    <property type="entry name" value="4-HYDROXYBENZOYL-COA THIOESTERASE FAMILY MEMBER"/>
    <property type="match status" value="1"/>
</dbReference>
<dbReference type="InterPro" id="IPR050563">
    <property type="entry name" value="4-hydroxybenzoyl-CoA_TE"/>
</dbReference>
<organism evidence="1 2">
    <name type="scientific">Halovibrio salipaludis</name>
    <dbReference type="NCBI Taxonomy" id="2032626"/>
    <lineage>
        <taxon>Bacteria</taxon>
        <taxon>Pseudomonadati</taxon>
        <taxon>Pseudomonadota</taxon>
        <taxon>Gammaproteobacteria</taxon>
        <taxon>Oceanospirillales</taxon>
        <taxon>Halomonadaceae</taxon>
        <taxon>Halovibrio</taxon>
    </lineage>
</organism>
<dbReference type="AlphaFoldDB" id="A0A2A2F8I0"/>